<dbReference type="SUPFAM" id="SSF46689">
    <property type="entry name" value="Homeodomain-like"/>
    <property type="match status" value="1"/>
</dbReference>
<feature type="DNA-binding region" description="Homeobox" evidence="8">
    <location>
        <begin position="505"/>
        <end position="567"/>
    </location>
</feature>
<evidence type="ECO:0000313" key="13">
    <source>
        <dbReference type="EMBL" id="JAT67526.1"/>
    </source>
</evidence>
<keyword evidence="7 8" id="KW-0539">Nucleus</keyword>
<dbReference type="CDD" id="cd00086">
    <property type="entry name" value="homeodomain"/>
    <property type="match status" value="1"/>
</dbReference>
<evidence type="ECO:0000256" key="6">
    <source>
        <dbReference type="ARBA" id="ARBA00023163"/>
    </source>
</evidence>
<feature type="region of interest" description="Disordered" evidence="9">
    <location>
        <begin position="578"/>
        <end position="602"/>
    </location>
</feature>
<dbReference type="EMBL" id="GDJX01000410">
    <property type="protein sequence ID" value="JAT67526.1"/>
    <property type="molecule type" value="Transcribed_RNA"/>
</dbReference>
<dbReference type="InterPro" id="IPR001356">
    <property type="entry name" value="HD"/>
</dbReference>
<keyword evidence="6" id="KW-0804">Transcription</keyword>
<dbReference type="Pfam" id="PF05920">
    <property type="entry name" value="Homeobox_KN"/>
    <property type="match status" value="1"/>
</dbReference>
<dbReference type="GO" id="GO:0003677">
    <property type="term" value="F:DNA binding"/>
    <property type="evidence" value="ECO:0007669"/>
    <property type="project" value="UniProtKB-UniRule"/>
</dbReference>
<dbReference type="InterPro" id="IPR006563">
    <property type="entry name" value="POX_dom"/>
</dbReference>
<feature type="compositionally biased region" description="Basic and acidic residues" evidence="9">
    <location>
        <begin position="578"/>
        <end position="591"/>
    </location>
</feature>
<dbReference type="AlphaFoldDB" id="A0A1D1ZF00"/>
<dbReference type="SMART" id="SM00389">
    <property type="entry name" value="HOX"/>
    <property type="match status" value="1"/>
</dbReference>
<evidence type="ECO:0000256" key="8">
    <source>
        <dbReference type="PROSITE-ProRule" id="PRU00108"/>
    </source>
</evidence>
<gene>
    <name evidence="12" type="primary">ATH1_5</name>
    <name evidence="11" type="synonym">ATH1_2</name>
    <name evidence="13" type="synonym">ATH1_8</name>
    <name evidence="11" type="ORF">g.61405</name>
    <name evidence="13" type="ORF">g.61408</name>
    <name evidence="12" type="ORF">g.61409</name>
</gene>
<protein>
    <submittedName>
        <fullName evidence="12">Homeobox protein ATH1</fullName>
    </submittedName>
</protein>
<dbReference type="GO" id="GO:0006355">
    <property type="term" value="P:regulation of DNA-templated transcription"/>
    <property type="evidence" value="ECO:0007669"/>
    <property type="project" value="InterPro"/>
</dbReference>
<sequence>MENDIYSLALPITSPNPMALEEASSHVLSDPILHQGALENNGQRHIMAGYPFFSSLQEEDISNLHITNHDNVVNSEMAASRYTSLACDTYGSSDLREHLIENSLSAASIASLLSGSASAIPSASTLPSSEIRTFISNNSCNTLNSSLSASENCAFGADDAELLAPKRDLNMTGPNFRWSCDEIMGHQVLPGRTMTTVRPSYHVVSSSDPAWLPNKSTLNSDDQYDYCTPSNELSLTLGSSRLSIMNIPSIPDQCSEISCSAITQVTSKDNRHGDATELPVCSHFLRHSANDVGLGMGLESRHMLPHNEDLSLDCGSSKHIRFSHMLLASRYLHVVQQVLSEVTSHALENQNELDYSSARIGNESMVPFPAMSSDEFHHPSGEIRSHDRMDFLLQREEPKTKKTELISMLNMIDHGYDKCMDQIQNVVTAFREATNSSNAQLPARFALRSISILYKNLRERITSQLLLVSQCLSGEFMLEKEKSFEPSFIQRQWALQQLRRNEQQSWRPQRGLPEKSVAVLRAWMFQNFLHPYPKDSEKQLLAMKSGLTRSQVSNWFINARVRLWKPMIEEMYSEISRKSRTEEGTVDHRSDANSGSRRIRLN</sequence>
<dbReference type="EMBL" id="GDJX01020367">
    <property type="protein sequence ID" value="JAT47569.1"/>
    <property type="molecule type" value="Transcribed_RNA"/>
</dbReference>
<dbReference type="InterPro" id="IPR008422">
    <property type="entry name" value="KN_HD"/>
</dbReference>
<evidence type="ECO:0000256" key="4">
    <source>
        <dbReference type="ARBA" id="ARBA00023125"/>
    </source>
</evidence>
<dbReference type="SMART" id="SM00574">
    <property type="entry name" value="POX"/>
    <property type="match status" value="1"/>
</dbReference>
<evidence type="ECO:0000259" key="10">
    <source>
        <dbReference type="PROSITE" id="PS50071"/>
    </source>
</evidence>
<keyword evidence="5 8" id="KW-0371">Homeobox</keyword>
<dbReference type="Pfam" id="PF07526">
    <property type="entry name" value="POX"/>
    <property type="match status" value="1"/>
</dbReference>
<comment type="subcellular location">
    <subcellularLocation>
        <location evidence="1 8">Nucleus</location>
    </subcellularLocation>
</comment>
<dbReference type="GO" id="GO:0005634">
    <property type="term" value="C:nucleus"/>
    <property type="evidence" value="ECO:0007669"/>
    <property type="project" value="UniProtKB-SubCell"/>
</dbReference>
<evidence type="ECO:0000313" key="12">
    <source>
        <dbReference type="EMBL" id="JAT65459.1"/>
    </source>
</evidence>
<name>A0A1D1ZF00_9ARAE</name>
<keyword evidence="4 8" id="KW-0238">DNA-binding</keyword>
<dbReference type="InterPro" id="IPR050224">
    <property type="entry name" value="TALE_homeobox"/>
</dbReference>
<evidence type="ECO:0000313" key="11">
    <source>
        <dbReference type="EMBL" id="JAT47569.1"/>
    </source>
</evidence>
<evidence type="ECO:0000256" key="1">
    <source>
        <dbReference type="ARBA" id="ARBA00004123"/>
    </source>
</evidence>
<evidence type="ECO:0000256" key="3">
    <source>
        <dbReference type="ARBA" id="ARBA00023015"/>
    </source>
</evidence>
<reference evidence="12" key="1">
    <citation type="submission" date="2015-07" db="EMBL/GenBank/DDBJ databases">
        <title>Transcriptome Assembly of Anthurium amnicola.</title>
        <authorList>
            <person name="Suzuki J."/>
        </authorList>
    </citation>
    <scope>NUCLEOTIDE SEQUENCE</scope>
</reference>
<organism evidence="12">
    <name type="scientific">Anthurium amnicola</name>
    <dbReference type="NCBI Taxonomy" id="1678845"/>
    <lineage>
        <taxon>Eukaryota</taxon>
        <taxon>Viridiplantae</taxon>
        <taxon>Streptophyta</taxon>
        <taxon>Embryophyta</taxon>
        <taxon>Tracheophyta</taxon>
        <taxon>Spermatophyta</taxon>
        <taxon>Magnoliopsida</taxon>
        <taxon>Liliopsida</taxon>
        <taxon>Araceae</taxon>
        <taxon>Pothoideae</taxon>
        <taxon>Potheae</taxon>
        <taxon>Anthurium</taxon>
    </lineage>
</organism>
<keyword evidence="3" id="KW-0805">Transcription regulation</keyword>
<dbReference type="Gene3D" id="1.10.10.60">
    <property type="entry name" value="Homeodomain-like"/>
    <property type="match status" value="1"/>
</dbReference>
<evidence type="ECO:0000256" key="2">
    <source>
        <dbReference type="ARBA" id="ARBA00006454"/>
    </source>
</evidence>
<dbReference type="PANTHER" id="PTHR11850">
    <property type="entry name" value="HOMEOBOX PROTEIN TRANSCRIPTION FACTORS"/>
    <property type="match status" value="1"/>
</dbReference>
<dbReference type="InterPro" id="IPR009057">
    <property type="entry name" value="Homeodomain-like_sf"/>
</dbReference>
<evidence type="ECO:0000256" key="9">
    <source>
        <dbReference type="SAM" id="MobiDB-lite"/>
    </source>
</evidence>
<proteinExistence type="inferred from homology"/>
<evidence type="ECO:0000256" key="5">
    <source>
        <dbReference type="ARBA" id="ARBA00023155"/>
    </source>
</evidence>
<evidence type="ECO:0000256" key="7">
    <source>
        <dbReference type="ARBA" id="ARBA00023242"/>
    </source>
</evidence>
<feature type="domain" description="Homeobox" evidence="10">
    <location>
        <begin position="503"/>
        <end position="566"/>
    </location>
</feature>
<comment type="similarity">
    <text evidence="2">Belongs to the TALE/BELL homeobox family.</text>
</comment>
<dbReference type="PROSITE" id="PS50071">
    <property type="entry name" value="HOMEOBOX_2"/>
    <property type="match status" value="1"/>
</dbReference>
<dbReference type="EMBL" id="GDJX01002477">
    <property type="protein sequence ID" value="JAT65459.1"/>
    <property type="molecule type" value="Transcribed_RNA"/>
</dbReference>
<accession>A0A1D1ZF00</accession>